<dbReference type="PANTHER" id="PTHR13586:SF0">
    <property type="entry name" value="TRAILER HITCH, ISOFORM H"/>
    <property type="match status" value="1"/>
</dbReference>
<evidence type="ECO:0000313" key="4">
    <source>
        <dbReference type="Proteomes" id="UP001162164"/>
    </source>
</evidence>
<dbReference type="InterPro" id="IPR025609">
    <property type="entry name" value="Lsm14-like_N"/>
</dbReference>
<dbReference type="SUPFAM" id="SSF50182">
    <property type="entry name" value="Sm-like ribonucleoproteins"/>
    <property type="match status" value="1"/>
</dbReference>
<dbReference type="SMART" id="SM01271">
    <property type="entry name" value="LSM14"/>
    <property type="match status" value="1"/>
</dbReference>
<dbReference type="PANTHER" id="PTHR13586">
    <property type="entry name" value="SCD6 PROTEIN-RELATED"/>
    <property type="match status" value="1"/>
</dbReference>
<protein>
    <recommendedName>
        <fullName evidence="2">Lsm14-like N-terminal domain-containing protein</fullName>
    </recommendedName>
</protein>
<evidence type="ECO:0000313" key="3">
    <source>
        <dbReference type="EMBL" id="KAJ8971330.1"/>
    </source>
</evidence>
<organism evidence="3 4">
    <name type="scientific">Molorchus minor</name>
    <dbReference type="NCBI Taxonomy" id="1323400"/>
    <lineage>
        <taxon>Eukaryota</taxon>
        <taxon>Metazoa</taxon>
        <taxon>Ecdysozoa</taxon>
        <taxon>Arthropoda</taxon>
        <taxon>Hexapoda</taxon>
        <taxon>Insecta</taxon>
        <taxon>Pterygota</taxon>
        <taxon>Neoptera</taxon>
        <taxon>Endopterygota</taxon>
        <taxon>Coleoptera</taxon>
        <taxon>Polyphaga</taxon>
        <taxon>Cucujiformia</taxon>
        <taxon>Chrysomeloidea</taxon>
        <taxon>Cerambycidae</taxon>
        <taxon>Lamiinae</taxon>
        <taxon>Monochamini</taxon>
        <taxon>Molorchus</taxon>
    </lineage>
</organism>
<evidence type="ECO:0000259" key="2">
    <source>
        <dbReference type="SMART" id="SM01271"/>
    </source>
</evidence>
<dbReference type="Proteomes" id="UP001162164">
    <property type="component" value="Unassembled WGS sequence"/>
</dbReference>
<dbReference type="Gene3D" id="2.30.30.100">
    <property type="match status" value="1"/>
</dbReference>
<feature type="compositionally biased region" description="Polar residues" evidence="1">
    <location>
        <begin position="13"/>
        <end position="24"/>
    </location>
</feature>
<feature type="domain" description="Lsm14-like N-terminal" evidence="2">
    <location>
        <begin position="164"/>
        <end position="278"/>
    </location>
</feature>
<sequence length="376" mass="41909">MAVKPPHRLAESSGINESDSESISMPNTKTAALFELRKTNPLRIECLKVATFFFRFKPLSNEGIHLISVCIGSVHFAYGISYFNGKKEKKRSTSPTSLKQFTITDMEFVLVIKPVRFNKAKQLDIRYLPEISSNMIWGIISQMDLPCLKLKQDVCTRWNSTYDMIMRYLSNKEAIIATLALINNEINTLTMAEWELLEKSKHSRWKNLVINLYIKMVSGLYIRSFGTEERETQYPVPAQNQVYDYILFRGSDIKDIRVVNNVTHPQPLNDPAIMQLSVPPSLGGQAFQGHPVLGPMGQQIGQFGGAYGSIGAMGGLAPGMGPSLGIQRDSRGLNTKPSELLIPGPDPTPSVLSPTVEPSKPSNNHDNLRAIVYHSI</sequence>
<evidence type="ECO:0000256" key="1">
    <source>
        <dbReference type="SAM" id="MobiDB-lite"/>
    </source>
</evidence>
<name>A0ABQ9J1L3_9CUCU</name>
<dbReference type="EMBL" id="JAPWTJ010001499">
    <property type="protein sequence ID" value="KAJ8971330.1"/>
    <property type="molecule type" value="Genomic_DNA"/>
</dbReference>
<accession>A0ABQ9J1L3</accession>
<gene>
    <name evidence="3" type="ORF">NQ317_012297</name>
</gene>
<comment type="caution">
    <text evidence="3">The sequence shown here is derived from an EMBL/GenBank/DDBJ whole genome shotgun (WGS) entry which is preliminary data.</text>
</comment>
<dbReference type="InterPro" id="IPR010920">
    <property type="entry name" value="LSM_dom_sf"/>
</dbReference>
<reference evidence="3" key="1">
    <citation type="journal article" date="2023" name="Insect Mol. Biol.">
        <title>Genome sequencing provides insights into the evolution of gene families encoding plant cell wall-degrading enzymes in longhorned beetles.</title>
        <authorList>
            <person name="Shin N.R."/>
            <person name="Okamura Y."/>
            <person name="Kirsch R."/>
            <person name="Pauchet Y."/>
        </authorList>
    </citation>
    <scope>NUCLEOTIDE SEQUENCE</scope>
    <source>
        <strain evidence="3">MMC_N1</strain>
    </source>
</reference>
<feature type="region of interest" description="Disordered" evidence="1">
    <location>
        <begin position="1"/>
        <end position="24"/>
    </location>
</feature>
<dbReference type="Pfam" id="PF12701">
    <property type="entry name" value="LSM14"/>
    <property type="match status" value="1"/>
</dbReference>
<feature type="region of interest" description="Disordered" evidence="1">
    <location>
        <begin position="342"/>
        <end position="366"/>
    </location>
</feature>
<proteinExistence type="predicted"/>
<keyword evidence="4" id="KW-1185">Reference proteome</keyword>